<evidence type="ECO:0000313" key="2">
    <source>
        <dbReference type="Proteomes" id="UP000299102"/>
    </source>
</evidence>
<dbReference type="AlphaFoldDB" id="A0A4C1UUN9"/>
<organism evidence="1 2">
    <name type="scientific">Eumeta variegata</name>
    <name type="common">Bagworm moth</name>
    <name type="synonym">Eumeta japonica</name>
    <dbReference type="NCBI Taxonomy" id="151549"/>
    <lineage>
        <taxon>Eukaryota</taxon>
        <taxon>Metazoa</taxon>
        <taxon>Ecdysozoa</taxon>
        <taxon>Arthropoda</taxon>
        <taxon>Hexapoda</taxon>
        <taxon>Insecta</taxon>
        <taxon>Pterygota</taxon>
        <taxon>Neoptera</taxon>
        <taxon>Endopterygota</taxon>
        <taxon>Lepidoptera</taxon>
        <taxon>Glossata</taxon>
        <taxon>Ditrysia</taxon>
        <taxon>Tineoidea</taxon>
        <taxon>Psychidae</taxon>
        <taxon>Oiketicinae</taxon>
        <taxon>Eumeta</taxon>
    </lineage>
</organism>
<dbReference type="Proteomes" id="UP000299102">
    <property type="component" value="Unassembled WGS sequence"/>
</dbReference>
<protein>
    <submittedName>
        <fullName evidence="1">Uncharacterized protein</fullName>
    </submittedName>
</protein>
<name>A0A4C1UUN9_EUMVA</name>
<keyword evidence="2" id="KW-1185">Reference proteome</keyword>
<sequence>MRSFAWQPMRPGPTILSVVHEKYLSIHLTFLQRRLNPLPPRRVAPVPSDFLCRDDSFKASFADIVTRRRHPSVVRPPSVKLSKHSS</sequence>
<gene>
    <name evidence="1" type="ORF">EVAR_93321_1</name>
</gene>
<dbReference type="EMBL" id="BGZK01000221">
    <property type="protein sequence ID" value="GBP29524.1"/>
    <property type="molecule type" value="Genomic_DNA"/>
</dbReference>
<comment type="caution">
    <text evidence="1">The sequence shown here is derived from an EMBL/GenBank/DDBJ whole genome shotgun (WGS) entry which is preliminary data.</text>
</comment>
<accession>A0A4C1UUN9</accession>
<evidence type="ECO:0000313" key="1">
    <source>
        <dbReference type="EMBL" id="GBP29524.1"/>
    </source>
</evidence>
<reference evidence="1 2" key="1">
    <citation type="journal article" date="2019" name="Commun. Biol.">
        <title>The bagworm genome reveals a unique fibroin gene that provides high tensile strength.</title>
        <authorList>
            <person name="Kono N."/>
            <person name="Nakamura H."/>
            <person name="Ohtoshi R."/>
            <person name="Tomita M."/>
            <person name="Numata K."/>
            <person name="Arakawa K."/>
        </authorList>
    </citation>
    <scope>NUCLEOTIDE SEQUENCE [LARGE SCALE GENOMIC DNA]</scope>
</reference>
<proteinExistence type="predicted"/>